<dbReference type="PANTHER" id="PTHR30474:SF1">
    <property type="entry name" value="PEPTIDOGLYCAN GLYCOSYLTRANSFERASE MRDB"/>
    <property type="match status" value="1"/>
</dbReference>
<dbReference type="InterPro" id="IPR001182">
    <property type="entry name" value="FtsW/RodA"/>
</dbReference>
<dbReference type="AlphaFoldDB" id="A0A318SGQ1"/>
<organism evidence="7 8">
    <name type="scientific">Deinococcus yavapaiensis KR-236</name>
    <dbReference type="NCBI Taxonomy" id="694435"/>
    <lineage>
        <taxon>Bacteria</taxon>
        <taxon>Thermotogati</taxon>
        <taxon>Deinococcota</taxon>
        <taxon>Deinococci</taxon>
        <taxon>Deinococcales</taxon>
        <taxon>Deinococcaceae</taxon>
        <taxon>Deinococcus</taxon>
    </lineage>
</organism>
<protein>
    <submittedName>
        <fullName evidence="7">Cell division protein FtsW</fullName>
    </submittedName>
</protein>
<sequence length="376" mass="39961">MSLQLVLAQVLLLVLGVIGVGTARPDLIVDHGSKAVLALGLTFLLSRFKPKFFTSVALLGFLVCIALLILVLFVGEGGEWGGGKRWLDFGGPLRFQPSEFIKLALVLQLASFFARRGVAKKLISATAMIMLSTVLVLVEPDVGSTVLIFSLGLVLMFAAGVKFTSIGGFVAALGLLALPFASNYLERHPYITERFFGHVAELKDTNTKEATQIDLAHRDMTQGGLYGRGPDGPKYSLPAGHTDMVIASVAFSTGLLGVVTVIFAYWLIVQSGLSVAELAGRIRPMTPEIHAASIMAVGAMFMIVAQAFVNLAVAVGLFPVTGVPLSLVSYGFSSLLSKSVALAVMHSSIREIHAHLGLTKSGKKERKFEPVPAPAD</sequence>
<keyword evidence="8" id="KW-1185">Reference proteome</keyword>
<proteinExistence type="predicted"/>
<dbReference type="GO" id="GO:0051301">
    <property type="term" value="P:cell division"/>
    <property type="evidence" value="ECO:0007669"/>
    <property type="project" value="UniProtKB-KW"/>
</dbReference>
<evidence type="ECO:0000256" key="3">
    <source>
        <dbReference type="ARBA" id="ARBA00022960"/>
    </source>
</evidence>
<feature type="transmembrane region" description="Helical" evidence="6">
    <location>
        <begin position="244"/>
        <end position="268"/>
    </location>
</feature>
<dbReference type="RefSeq" id="WP_110884802.1">
    <property type="nucleotide sequence ID" value="NZ_QJSX01000001.1"/>
</dbReference>
<feature type="transmembrane region" description="Helical" evidence="6">
    <location>
        <begin position="121"/>
        <end position="138"/>
    </location>
</feature>
<feature type="transmembrane region" description="Helical" evidence="6">
    <location>
        <begin position="52"/>
        <end position="75"/>
    </location>
</feature>
<comment type="subcellular location">
    <subcellularLocation>
        <location evidence="1">Membrane</location>
        <topology evidence="1">Multi-pass membrane protein</topology>
    </subcellularLocation>
</comment>
<dbReference type="GO" id="GO:0032153">
    <property type="term" value="C:cell division site"/>
    <property type="evidence" value="ECO:0007669"/>
    <property type="project" value="TreeGrafter"/>
</dbReference>
<accession>A0A318SGQ1</accession>
<reference evidence="7 8" key="1">
    <citation type="submission" date="2018-06" db="EMBL/GenBank/DDBJ databases">
        <title>Genomic Encyclopedia of Type Strains, Phase IV (KMG-IV): sequencing the most valuable type-strain genomes for metagenomic binning, comparative biology and taxonomic classification.</title>
        <authorList>
            <person name="Goeker M."/>
        </authorList>
    </citation>
    <scope>NUCLEOTIDE SEQUENCE [LARGE SCALE GENOMIC DNA]</scope>
    <source>
        <strain evidence="7 8">DSM 18048</strain>
    </source>
</reference>
<evidence type="ECO:0000313" key="8">
    <source>
        <dbReference type="Proteomes" id="UP000248326"/>
    </source>
</evidence>
<dbReference type="GO" id="GO:0008360">
    <property type="term" value="P:regulation of cell shape"/>
    <property type="evidence" value="ECO:0007669"/>
    <property type="project" value="UniProtKB-KW"/>
</dbReference>
<dbReference type="GO" id="GO:0015648">
    <property type="term" value="F:lipid-linked peptidoglycan transporter activity"/>
    <property type="evidence" value="ECO:0007669"/>
    <property type="project" value="TreeGrafter"/>
</dbReference>
<keyword evidence="5 6" id="KW-0472">Membrane</keyword>
<keyword evidence="4 6" id="KW-1133">Transmembrane helix</keyword>
<feature type="transmembrane region" description="Helical" evidence="6">
    <location>
        <begin position="144"/>
        <end position="161"/>
    </location>
</feature>
<evidence type="ECO:0000313" key="7">
    <source>
        <dbReference type="EMBL" id="PYE56285.1"/>
    </source>
</evidence>
<dbReference type="EMBL" id="QJSX01000001">
    <property type="protein sequence ID" value="PYE56285.1"/>
    <property type="molecule type" value="Genomic_DNA"/>
</dbReference>
<dbReference type="OrthoDB" id="9768187at2"/>
<dbReference type="GO" id="GO:0005886">
    <property type="term" value="C:plasma membrane"/>
    <property type="evidence" value="ECO:0007669"/>
    <property type="project" value="TreeGrafter"/>
</dbReference>
<keyword evidence="2 6" id="KW-0812">Transmembrane</keyword>
<keyword evidence="7" id="KW-0131">Cell cycle</keyword>
<evidence type="ECO:0000256" key="4">
    <source>
        <dbReference type="ARBA" id="ARBA00022989"/>
    </source>
</evidence>
<keyword evidence="7" id="KW-0132">Cell division</keyword>
<evidence type="ECO:0000256" key="1">
    <source>
        <dbReference type="ARBA" id="ARBA00004141"/>
    </source>
</evidence>
<dbReference type="Pfam" id="PF01098">
    <property type="entry name" value="FTSW_RODA_SPOVE"/>
    <property type="match status" value="1"/>
</dbReference>
<dbReference type="PANTHER" id="PTHR30474">
    <property type="entry name" value="CELL CYCLE PROTEIN"/>
    <property type="match status" value="1"/>
</dbReference>
<feature type="transmembrane region" description="Helical" evidence="6">
    <location>
        <begin position="168"/>
        <end position="185"/>
    </location>
</feature>
<feature type="transmembrane region" description="Helical" evidence="6">
    <location>
        <begin position="289"/>
        <end position="315"/>
    </location>
</feature>
<comment type="caution">
    <text evidence="7">The sequence shown here is derived from an EMBL/GenBank/DDBJ whole genome shotgun (WGS) entry which is preliminary data.</text>
</comment>
<keyword evidence="3" id="KW-0133">Cell shape</keyword>
<evidence type="ECO:0000256" key="5">
    <source>
        <dbReference type="ARBA" id="ARBA00023136"/>
    </source>
</evidence>
<evidence type="ECO:0000256" key="6">
    <source>
        <dbReference type="SAM" id="Phobius"/>
    </source>
</evidence>
<dbReference type="Proteomes" id="UP000248326">
    <property type="component" value="Unassembled WGS sequence"/>
</dbReference>
<gene>
    <name evidence="7" type="ORF">DES52_10189</name>
</gene>
<evidence type="ECO:0000256" key="2">
    <source>
        <dbReference type="ARBA" id="ARBA00022692"/>
    </source>
</evidence>
<name>A0A318SGQ1_9DEIO</name>